<keyword evidence="14" id="KW-1185">Reference proteome</keyword>
<sequence length="405" mass="45585">MKDILVNRFIKYAKIDTKSNEESQTCPSSPKIMEFAKKLRDELIELGLEDVELDENSYLYATLPANTDEKKDVLGLIAHMDTSPDMSGENVKPRIVEKYDGKDIVLNEKENIILSPNDFPELDDYVGDDLIVTDGTTLLGADDKAGVAEIVTAMEYFIENPEIKHGKIRIAFTPDEEIGRGADLFDVKKFGADYAFTIDGGPLGEIEYENFNAASAKITIKGRNVHPGSAKNKMINSQLVAMEYNAMLPVNERPEYTEGYEGFILLTNMKGTVEETQMHYIIRDFTKEGFASKKCLMKDAQDYINYKYNDAMELDIKDSYYNMYEKIEPRLEIVELAKKAMLNAGVEPLVTQVRGGTDGARLSFMGLPCPNIFTGGMNYHGRYEYASIQSMEKAFKTVVELVKLV</sequence>
<dbReference type="PANTHER" id="PTHR42994">
    <property type="entry name" value="PEPTIDASE T"/>
    <property type="match status" value="1"/>
</dbReference>
<dbReference type="NCBIfam" id="NF003976">
    <property type="entry name" value="PRK05469.1"/>
    <property type="match status" value="1"/>
</dbReference>
<comment type="catalytic activity">
    <reaction evidence="1 9">
        <text>Release of the N-terminal residue from a tripeptide.</text>
        <dbReference type="EC" id="3.4.11.4"/>
    </reaction>
</comment>
<reference evidence="13" key="1">
    <citation type="submission" date="2022-04" db="EMBL/GenBank/DDBJ databases">
        <title>Complete genome sequences of Ezakiella coagulans and Fenollaria massiliensis.</title>
        <authorList>
            <person name="France M.T."/>
            <person name="Clifford J."/>
            <person name="Narina S."/>
            <person name="Rutt L."/>
            <person name="Ravel J."/>
        </authorList>
    </citation>
    <scope>NUCLEOTIDE SEQUENCE</scope>
    <source>
        <strain evidence="13">C0061C2</strain>
    </source>
</reference>
<evidence type="ECO:0000259" key="12">
    <source>
        <dbReference type="Pfam" id="PF07687"/>
    </source>
</evidence>
<dbReference type="AlphaFoldDB" id="A0A9E7DK89"/>
<keyword evidence="4 9" id="KW-0645">Protease</keyword>
<protein>
    <recommendedName>
        <fullName evidence="9">Peptidase T</fullName>
        <ecNumber evidence="9">3.4.11.4</ecNumber>
    </recommendedName>
    <alternativeName>
        <fullName evidence="9">Aminotripeptidase</fullName>
        <shortName evidence="9">Tripeptidase</shortName>
    </alternativeName>
    <alternativeName>
        <fullName evidence="9">Tripeptide aminopeptidase</fullName>
    </alternativeName>
</protein>
<keyword evidence="7 9" id="KW-0862">Zinc</keyword>
<organism evidence="13 14">
    <name type="scientific">Fenollaria massiliensis</name>
    <dbReference type="NCBI Taxonomy" id="938288"/>
    <lineage>
        <taxon>Bacteria</taxon>
        <taxon>Bacillati</taxon>
        <taxon>Bacillota</taxon>
        <taxon>Clostridia</taxon>
        <taxon>Eubacteriales</taxon>
        <taxon>Fenollaria</taxon>
    </lineage>
</organism>
<evidence type="ECO:0000256" key="9">
    <source>
        <dbReference type="HAMAP-Rule" id="MF_00550"/>
    </source>
</evidence>
<evidence type="ECO:0000256" key="11">
    <source>
        <dbReference type="PIRSR" id="PIRSR037215-2"/>
    </source>
</evidence>
<feature type="binding site" evidence="9 11">
    <location>
        <position position="380"/>
    </location>
    <ligand>
        <name>Zn(2+)</name>
        <dbReference type="ChEBI" id="CHEBI:29105"/>
        <label>2</label>
    </ligand>
</feature>
<dbReference type="GO" id="GO:0045148">
    <property type="term" value="F:tripeptide aminopeptidase activity"/>
    <property type="evidence" value="ECO:0007669"/>
    <property type="project" value="UniProtKB-UniRule"/>
</dbReference>
<feature type="binding site" evidence="9 11">
    <location>
        <position position="79"/>
    </location>
    <ligand>
        <name>Zn(2+)</name>
        <dbReference type="ChEBI" id="CHEBI:29105"/>
        <label>1</label>
    </ligand>
</feature>
<feature type="binding site" evidence="9 11">
    <location>
        <position position="199"/>
    </location>
    <ligand>
        <name>Zn(2+)</name>
        <dbReference type="ChEBI" id="CHEBI:29105"/>
        <label>1</label>
    </ligand>
</feature>
<dbReference type="PROSITE" id="PS00758">
    <property type="entry name" value="ARGE_DAPE_CPG2_1"/>
    <property type="match status" value="1"/>
</dbReference>
<dbReference type="InterPro" id="IPR002933">
    <property type="entry name" value="Peptidase_M20"/>
</dbReference>
<dbReference type="GO" id="GO:0043171">
    <property type="term" value="P:peptide catabolic process"/>
    <property type="evidence" value="ECO:0007669"/>
    <property type="project" value="UniProtKB-UniRule"/>
</dbReference>
<evidence type="ECO:0000256" key="4">
    <source>
        <dbReference type="ARBA" id="ARBA00022670"/>
    </source>
</evidence>
<dbReference type="GO" id="GO:0005829">
    <property type="term" value="C:cytosol"/>
    <property type="evidence" value="ECO:0007669"/>
    <property type="project" value="TreeGrafter"/>
</dbReference>
<dbReference type="GO" id="GO:0008270">
    <property type="term" value="F:zinc ion binding"/>
    <property type="evidence" value="ECO:0007669"/>
    <property type="project" value="UniProtKB-UniRule"/>
</dbReference>
<comment type="cofactor">
    <cofactor evidence="9 11">
        <name>Zn(2+)</name>
        <dbReference type="ChEBI" id="CHEBI:29105"/>
    </cofactor>
    <text evidence="9 11">Binds 2 Zn(2+) ions per subunit.</text>
</comment>
<dbReference type="InterPro" id="IPR036264">
    <property type="entry name" value="Bact_exopeptidase_dim_dom"/>
</dbReference>
<evidence type="ECO:0000256" key="6">
    <source>
        <dbReference type="ARBA" id="ARBA00022801"/>
    </source>
</evidence>
<dbReference type="Gene3D" id="3.30.70.360">
    <property type="match status" value="1"/>
</dbReference>
<evidence type="ECO:0000256" key="3">
    <source>
        <dbReference type="ARBA" id="ARBA00022438"/>
    </source>
</evidence>
<keyword evidence="3 9" id="KW-0031">Aminopeptidase</keyword>
<dbReference type="InterPro" id="IPR011650">
    <property type="entry name" value="Peptidase_M20_dimer"/>
</dbReference>
<evidence type="ECO:0000256" key="10">
    <source>
        <dbReference type="PIRSR" id="PIRSR037215-1"/>
    </source>
</evidence>
<feature type="binding site" evidence="9 11">
    <location>
        <position position="177"/>
    </location>
    <ligand>
        <name>Zn(2+)</name>
        <dbReference type="ChEBI" id="CHEBI:29105"/>
        <label>2</label>
    </ligand>
</feature>
<dbReference type="CDD" id="cd03892">
    <property type="entry name" value="M20_peptT"/>
    <property type="match status" value="1"/>
</dbReference>
<keyword evidence="9" id="KW-0963">Cytoplasm</keyword>
<dbReference type="RefSeq" id="WP_249243090.1">
    <property type="nucleotide sequence ID" value="NZ_CP096649.1"/>
</dbReference>
<accession>A0A9E7DK89</accession>
<dbReference type="KEGG" id="fms:M1R53_03535"/>
<feature type="binding site" evidence="9 11">
    <location>
        <position position="142"/>
    </location>
    <ligand>
        <name>Zn(2+)</name>
        <dbReference type="ChEBI" id="CHEBI:29105"/>
        <label>2</label>
    </ligand>
</feature>
<feature type="active site" description="Proton acceptor" evidence="9 10">
    <location>
        <position position="176"/>
    </location>
</feature>
<dbReference type="PANTHER" id="PTHR42994:SF1">
    <property type="entry name" value="PEPTIDASE T"/>
    <property type="match status" value="1"/>
</dbReference>
<evidence type="ECO:0000313" key="13">
    <source>
        <dbReference type="EMBL" id="UQK59727.1"/>
    </source>
</evidence>
<dbReference type="NCBIfam" id="NF009920">
    <property type="entry name" value="PRK13381.1"/>
    <property type="match status" value="1"/>
</dbReference>
<dbReference type="Proteomes" id="UP000831151">
    <property type="component" value="Chromosome"/>
</dbReference>
<name>A0A9E7DK89_9FIRM</name>
<dbReference type="InterPro" id="IPR010161">
    <property type="entry name" value="Peptidase_M20B"/>
</dbReference>
<gene>
    <name evidence="9 13" type="primary">pepT</name>
    <name evidence="13" type="ORF">M1R53_03535</name>
</gene>
<dbReference type="EC" id="3.4.11.4" evidence="9"/>
<dbReference type="Pfam" id="PF01546">
    <property type="entry name" value="Peptidase_M20"/>
    <property type="match status" value="1"/>
</dbReference>
<evidence type="ECO:0000313" key="14">
    <source>
        <dbReference type="Proteomes" id="UP000831151"/>
    </source>
</evidence>
<evidence type="ECO:0000256" key="7">
    <source>
        <dbReference type="ARBA" id="ARBA00022833"/>
    </source>
</evidence>
<evidence type="ECO:0000256" key="8">
    <source>
        <dbReference type="ARBA" id="ARBA00023049"/>
    </source>
</evidence>
<feature type="binding site" evidence="9 11">
    <location>
        <position position="142"/>
    </location>
    <ligand>
        <name>Zn(2+)</name>
        <dbReference type="ChEBI" id="CHEBI:29105"/>
        <label>1</label>
    </ligand>
</feature>
<keyword evidence="5 9" id="KW-0479">Metal-binding</keyword>
<evidence type="ECO:0000256" key="2">
    <source>
        <dbReference type="ARBA" id="ARBA00009692"/>
    </source>
</evidence>
<dbReference type="SUPFAM" id="SSF55031">
    <property type="entry name" value="Bacterial exopeptidase dimerisation domain"/>
    <property type="match status" value="1"/>
</dbReference>
<feature type="domain" description="Peptidase M20 dimerisation" evidence="12">
    <location>
        <begin position="208"/>
        <end position="309"/>
    </location>
</feature>
<evidence type="ECO:0000256" key="1">
    <source>
        <dbReference type="ARBA" id="ARBA00000870"/>
    </source>
</evidence>
<proteinExistence type="inferred from homology"/>
<dbReference type="Gene3D" id="3.40.630.10">
    <property type="entry name" value="Zn peptidases"/>
    <property type="match status" value="1"/>
</dbReference>
<dbReference type="InterPro" id="IPR001261">
    <property type="entry name" value="ArgE/DapE_CS"/>
</dbReference>
<dbReference type="EMBL" id="CP096649">
    <property type="protein sequence ID" value="UQK59727.1"/>
    <property type="molecule type" value="Genomic_DNA"/>
</dbReference>
<evidence type="ECO:0000256" key="5">
    <source>
        <dbReference type="ARBA" id="ARBA00022723"/>
    </source>
</evidence>
<comment type="function">
    <text evidence="9">Cleaves the N-terminal amino acid of tripeptides.</text>
</comment>
<dbReference type="GO" id="GO:0006508">
    <property type="term" value="P:proteolysis"/>
    <property type="evidence" value="ECO:0007669"/>
    <property type="project" value="UniProtKB-UniRule"/>
</dbReference>
<dbReference type="PROSITE" id="PS00759">
    <property type="entry name" value="ARGE_DAPE_CPG2_2"/>
    <property type="match status" value="1"/>
</dbReference>
<dbReference type="NCBIfam" id="TIGR01882">
    <property type="entry name" value="peptidase-T"/>
    <property type="match status" value="1"/>
</dbReference>
<dbReference type="SUPFAM" id="SSF53187">
    <property type="entry name" value="Zn-dependent exopeptidases"/>
    <property type="match status" value="1"/>
</dbReference>
<comment type="similarity">
    <text evidence="2 9">Belongs to the peptidase M20B family.</text>
</comment>
<dbReference type="HAMAP" id="MF_00550">
    <property type="entry name" value="Aminopeptidase_M20"/>
    <property type="match status" value="1"/>
</dbReference>
<comment type="subcellular location">
    <subcellularLocation>
        <location evidence="9">Cytoplasm</location>
    </subcellularLocation>
</comment>
<dbReference type="Pfam" id="PF07687">
    <property type="entry name" value="M20_dimer"/>
    <property type="match status" value="1"/>
</dbReference>
<keyword evidence="6 9" id="KW-0378">Hydrolase</keyword>
<keyword evidence="8 9" id="KW-0482">Metalloprotease</keyword>
<feature type="active site" evidence="9 10">
    <location>
        <position position="81"/>
    </location>
</feature>
<dbReference type="GO" id="GO:0008237">
    <property type="term" value="F:metallopeptidase activity"/>
    <property type="evidence" value="ECO:0007669"/>
    <property type="project" value="UniProtKB-KW"/>
</dbReference>
<dbReference type="PIRSF" id="PIRSF037215">
    <property type="entry name" value="Peptidase_M20B"/>
    <property type="match status" value="1"/>
</dbReference>